<name>A0A2W5FD94_9SPHI</name>
<organism evidence="1 2">
    <name type="scientific">Pseudopedobacter saltans</name>
    <dbReference type="NCBI Taxonomy" id="151895"/>
    <lineage>
        <taxon>Bacteria</taxon>
        <taxon>Pseudomonadati</taxon>
        <taxon>Bacteroidota</taxon>
        <taxon>Sphingobacteriia</taxon>
        <taxon>Sphingobacteriales</taxon>
        <taxon>Sphingobacteriaceae</taxon>
        <taxon>Pseudopedobacter</taxon>
    </lineage>
</organism>
<evidence type="ECO:0000313" key="1">
    <source>
        <dbReference type="EMBL" id="PZP52274.1"/>
    </source>
</evidence>
<dbReference type="EMBL" id="QFOI01000008">
    <property type="protein sequence ID" value="PZP52274.1"/>
    <property type="molecule type" value="Genomic_DNA"/>
</dbReference>
<sequence>MKKLTTYILSSFAIAVIFWSFSSCKENRQSHEAKTENVERTAEVPKDTLLTFIQDIVNYISQGNASDSGIEAQLKQWQKKYIFTINNRFRDRLAYIHFGGSLEQRDSLDNGILVISDRLDSSSWLTLKDLEYKFGLYEVGVFDKAKPLPKEPGWYAIYTFRSKNGIPIYIGAHLYGNIIYKIWIKRKWHFSWLLNKDN</sequence>
<proteinExistence type="predicted"/>
<dbReference type="Proteomes" id="UP000249645">
    <property type="component" value="Unassembled WGS sequence"/>
</dbReference>
<protein>
    <submittedName>
        <fullName evidence="1">Uncharacterized protein</fullName>
    </submittedName>
</protein>
<comment type="caution">
    <text evidence="1">The sequence shown here is derived from an EMBL/GenBank/DDBJ whole genome shotgun (WGS) entry which is preliminary data.</text>
</comment>
<reference evidence="1 2" key="1">
    <citation type="submission" date="2017-11" db="EMBL/GenBank/DDBJ databases">
        <title>Infants hospitalized years apart are colonized by the same room-sourced microbial strains.</title>
        <authorList>
            <person name="Brooks B."/>
            <person name="Olm M.R."/>
            <person name="Firek B.A."/>
            <person name="Baker R."/>
            <person name="Thomas B.C."/>
            <person name="Morowitz M.J."/>
            <person name="Banfield J.F."/>
        </authorList>
    </citation>
    <scope>NUCLEOTIDE SEQUENCE [LARGE SCALE GENOMIC DNA]</scope>
    <source>
        <strain evidence="1">S2_009_000_R2_76</strain>
    </source>
</reference>
<dbReference type="AlphaFoldDB" id="A0A2W5FD94"/>
<gene>
    <name evidence="1" type="ORF">DI598_01105</name>
</gene>
<evidence type="ECO:0000313" key="2">
    <source>
        <dbReference type="Proteomes" id="UP000249645"/>
    </source>
</evidence>
<accession>A0A2W5FD94</accession>
<dbReference type="PROSITE" id="PS51257">
    <property type="entry name" value="PROKAR_LIPOPROTEIN"/>
    <property type="match status" value="1"/>
</dbReference>